<reference evidence="1 2" key="1">
    <citation type="submission" date="2016-12" db="EMBL/GenBank/DDBJ databases">
        <title>The genomes of Aspergillus section Nigri reveals drivers in fungal speciation.</title>
        <authorList>
            <consortium name="DOE Joint Genome Institute"/>
            <person name="Vesth T.C."/>
            <person name="Nybo J."/>
            <person name="Theobald S."/>
            <person name="Brandl J."/>
            <person name="Frisvad J.C."/>
            <person name="Nielsen K.F."/>
            <person name="Lyhne E.K."/>
            <person name="Kogle M.E."/>
            <person name="Kuo A."/>
            <person name="Riley R."/>
            <person name="Clum A."/>
            <person name="Nolan M."/>
            <person name="Lipzen A."/>
            <person name="Salamov A."/>
            <person name="Henrissat B."/>
            <person name="Wiebenga A."/>
            <person name="De Vries R.P."/>
            <person name="Grigoriev I.V."/>
            <person name="Mortensen U.H."/>
            <person name="Andersen M.R."/>
            <person name="Baker S.E."/>
        </authorList>
    </citation>
    <scope>NUCLEOTIDE SEQUENCE [LARGE SCALE GENOMIC DNA]</scope>
    <source>
        <strain evidence="1 2">CBS 121591</strain>
    </source>
</reference>
<dbReference type="EMBL" id="KZ821688">
    <property type="protein sequence ID" value="PYH83536.1"/>
    <property type="molecule type" value="Genomic_DNA"/>
</dbReference>
<gene>
    <name evidence="1" type="ORF">BO82DRAFT_363115</name>
</gene>
<organism evidence="1 2">
    <name type="scientific">Aspergillus uvarum CBS 121591</name>
    <dbReference type="NCBI Taxonomy" id="1448315"/>
    <lineage>
        <taxon>Eukaryota</taxon>
        <taxon>Fungi</taxon>
        <taxon>Dikarya</taxon>
        <taxon>Ascomycota</taxon>
        <taxon>Pezizomycotina</taxon>
        <taxon>Eurotiomycetes</taxon>
        <taxon>Eurotiomycetidae</taxon>
        <taxon>Eurotiales</taxon>
        <taxon>Aspergillaceae</taxon>
        <taxon>Aspergillus</taxon>
        <taxon>Aspergillus subgen. Circumdati</taxon>
    </lineage>
</organism>
<protein>
    <submittedName>
        <fullName evidence="1">Uncharacterized protein</fullName>
    </submittedName>
</protein>
<name>A0A319CCE3_9EURO</name>
<accession>A0A319CCE3</accession>
<dbReference type="GeneID" id="37139621"/>
<dbReference type="RefSeq" id="XP_025493736.1">
    <property type="nucleotide sequence ID" value="XM_025636880.1"/>
</dbReference>
<dbReference type="AlphaFoldDB" id="A0A319CCE3"/>
<dbReference type="VEuPathDB" id="FungiDB:BO82DRAFT_363115"/>
<proteinExistence type="predicted"/>
<keyword evidence="2" id="KW-1185">Reference proteome</keyword>
<sequence length="239" mass="27082">MGVEKVVDSIVAGWPTGLIIKVGKDQLLYKYSSRKTGGITTEVLIFHLQIKQPSTPTLDLQQLEQYSTVNQHIFSDAKNRVINNSYCILPASIIIVKINNSYCILPASIIIVKVNNSYYILPASIIIVKSIIINNSYCILPALTTATVFHLRQYTRTLIIINNSYYILPGLKVVYYNYYISPAFIITTIFCLRRYARTADSIATLIQQILKIYYKNPSTSTYSWATSSCWSPSIGLFYF</sequence>
<evidence type="ECO:0000313" key="1">
    <source>
        <dbReference type="EMBL" id="PYH83536.1"/>
    </source>
</evidence>
<dbReference type="Proteomes" id="UP000248340">
    <property type="component" value="Unassembled WGS sequence"/>
</dbReference>
<evidence type="ECO:0000313" key="2">
    <source>
        <dbReference type="Proteomes" id="UP000248340"/>
    </source>
</evidence>